<reference evidence="3" key="2">
    <citation type="submission" date="2019-10" db="EMBL/GenBank/DDBJ databases">
        <title>Conservation and host-specific expression of non-tandemly repeated heterogenous ribosome RNA gene in arbuscular mycorrhizal fungi.</title>
        <authorList>
            <person name="Maeda T."/>
            <person name="Kobayashi Y."/>
            <person name="Nakagawa T."/>
            <person name="Ezawa T."/>
            <person name="Yamaguchi K."/>
            <person name="Bino T."/>
            <person name="Nishimoto Y."/>
            <person name="Shigenobu S."/>
            <person name="Kawaguchi M."/>
        </authorList>
    </citation>
    <scope>NUCLEOTIDE SEQUENCE</scope>
    <source>
        <strain evidence="3">HR1</strain>
    </source>
</reference>
<name>A0A2Z6R0S8_9GLOM</name>
<dbReference type="Proteomes" id="UP000247702">
    <property type="component" value="Unassembled WGS sequence"/>
</dbReference>
<evidence type="ECO:0000256" key="1">
    <source>
        <dbReference type="SAM" id="MobiDB-lite"/>
    </source>
</evidence>
<dbReference type="EMBL" id="BLAL01000156">
    <property type="protein sequence ID" value="GES85553.1"/>
    <property type="molecule type" value="Genomic_DNA"/>
</dbReference>
<keyword evidence="4" id="KW-1185">Reference proteome</keyword>
<gene>
    <name evidence="3" type="ORF">RCL2_001265700</name>
    <name evidence="2" type="ORF">RclHR1_26240002</name>
</gene>
<evidence type="ECO:0000313" key="3">
    <source>
        <dbReference type="EMBL" id="GES85553.1"/>
    </source>
</evidence>
<feature type="compositionally biased region" description="Polar residues" evidence="1">
    <location>
        <begin position="11"/>
        <end position="23"/>
    </location>
</feature>
<organism evidence="2 4">
    <name type="scientific">Rhizophagus clarus</name>
    <dbReference type="NCBI Taxonomy" id="94130"/>
    <lineage>
        <taxon>Eukaryota</taxon>
        <taxon>Fungi</taxon>
        <taxon>Fungi incertae sedis</taxon>
        <taxon>Mucoromycota</taxon>
        <taxon>Glomeromycotina</taxon>
        <taxon>Glomeromycetes</taxon>
        <taxon>Glomerales</taxon>
        <taxon>Glomeraceae</taxon>
        <taxon>Rhizophagus</taxon>
    </lineage>
</organism>
<evidence type="ECO:0000313" key="2">
    <source>
        <dbReference type="EMBL" id="GBB95840.1"/>
    </source>
</evidence>
<reference evidence="2 4" key="1">
    <citation type="submission" date="2017-11" db="EMBL/GenBank/DDBJ databases">
        <title>The genome of Rhizophagus clarus HR1 reveals common genetic basis of auxotrophy among arbuscular mycorrhizal fungi.</title>
        <authorList>
            <person name="Kobayashi Y."/>
        </authorList>
    </citation>
    <scope>NUCLEOTIDE SEQUENCE [LARGE SCALE GENOMIC DNA]</scope>
    <source>
        <strain evidence="2 4">HR1</strain>
    </source>
</reference>
<dbReference type="EMBL" id="BEXD01001807">
    <property type="protein sequence ID" value="GBB95840.1"/>
    <property type="molecule type" value="Genomic_DNA"/>
</dbReference>
<dbReference type="AlphaFoldDB" id="A0A2Z6R0S8"/>
<evidence type="ECO:0000313" key="4">
    <source>
        <dbReference type="Proteomes" id="UP000247702"/>
    </source>
</evidence>
<feature type="region of interest" description="Disordered" evidence="1">
    <location>
        <begin position="1"/>
        <end position="24"/>
    </location>
</feature>
<feature type="compositionally biased region" description="Basic and acidic residues" evidence="1">
    <location>
        <begin position="1"/>
        <end position="10"/>
    </location>
</feature>
<sequence length="128" mass="14566">MENDKKKESETQSYAFSSNNLPSKSGKAIKVFEKNLERLENLVKLFKSDVNKMFVIFDSNSSDSEVEIEEATKLKEYLSQSRKPIIDIGSDLTILSEEYVNNQSRALIISSEELLCHAQRLQPDCTAK</sequence>
<proteinExistence type="predicted"/>
<comment type="caution">
    <text evidence="2">The sequence shown here is derived from an EMBL/GenBank/DDBJ whole genome shotgun (WGS) entry which is preliminary data.</text>
</comment>
<dbReference type="Proteomes" id="UP000615446">
    <property type="component" value="Unassembled WGS sequence"/>
</dbReference>
<protein>
    <submittedName>
        <fullName evidence="2">Uncharacterized protein</fullName>
    </submittedName>
</protein>
<dbReference type="OrthoDB" id="2423039at2759"/>
<accession>A0A2Z6R0S8</accession>